<dbReference type="EMBL" id="PFMD01000027">
    <property type="protein sequence ID" value="PIY96802.1"/>
    <property type="molecule type" value="Genomic_DNA"/>
</dbReference>
<protein>
    <submittedName>
        <fullName evidence="1">Uncharacterized protein</fullName>
    </submittedName>
</protein>
<accession>A0A2M7RJP2</accession>
<dbReference type="Proteomes" id="UP000230779">
    <property type="component" value="Unassembled WGS sequence"/>
</dbReference>
<organism evidence="1 2">
    <name type="scientific">Candidatus Kerfeldbacteria bacterium CG_4_10_14_0_8_um_filter_42_10</name>
    <dbReference type="NCBI Taxonomy" id="2014248"/>
    <lineage>
        <taxon>Bacteria</taxon>
        <taxon>Candidatus Kerfeldiibacteriota</taxon>
    </lineage>
</organism>
<evidence type="ECO:0000313" key="1">
    <source>
        <dbReference type="EMBL" id="PIY96802.1"/>
    </source>
</evidence>
<gene>
    <name evidence="1" type="ORF">COY66_02630</name>
</gene>
<comment type="caution">
    <text evidence="1">The sequence shown here is derived from an EMBL/GenBank/DDBJ whole genome shotgun (WGS) entry which is preliminary data.</text>
</comment>
<reference evidence="1 2" key="1">
    <citation type="submission" date="2017-09" db="EMBL/GenBank/DDBJ databases">
        <title>Depth-based differentiation of microbial function through sediment-hosted aquifers and enrichment of novel symbionts in the deep terrestrial subsurface.</title>
        <authorList>
            <person name="Probst A.J."/>
            <person name="Ladd B."/>
            <person name="Jarett J.K."/>
            <person name="Geller-Mcgrath D.E."/>
            <person name="Sieber C.M."/>
            <person name="Emerson J.B."/>
            <person name="Anantharaman K."/>
            <person name="Thomas B.C."/>
            <person name="Malmstrom R."/>
            <person name="Stieglmeier M."/>
            <person name="Klingl A."/>
            <person name="Woyke T."/>
            <person name="Ryan C.M."/>
            <person name="Banfield J.F."/>
        </authorList>
    </citation>
    <scope>NUCLEOTIDE SEQUENCE [LARGE SCALE GENOMIC DNA]</scope>
    <source>
        <strain evidence="1">CG_4_10_14_0_8_um_filter_42_10</strain>
    </source>
</reference>
<evidence type="ECO:0000313" key="2">
    <source>
        <dbReference type="Proteomes" id="UP000230779"/>
    </source>
</evidence>
<proteinExistence type="predicted"/>
<name>A0A2M7RJP2_9BACT</name>
<dbReference type="AlphaFoldDB" id="A0A2M7RJP2"/>
<sequence>MKRKNKLLSQSIFSKLSKRAVFCLSLAILSIALSLIINQTFALQWQGPTANPPDSGTVQPPINTSSYNQEKSGGLIIASGADKKVGIGDFSWGGTEPAYELDVIGDVHATGSGLFGGVMEAGATRLSELCIADEGTLCMSGNNILHATGALQLEGNATLNGNLVVDTDTFQVSSGLVYIKSVLDSGLMNIGSVDILDKSAISAMNASDTLAAVYGTGTKTGVYGNSNLGTGIYGSGGPNGYGVWGSSLAGAKGGVVGEGSIVAPGVVGYGYTGIIAVDKNEVNIFMSYASTLAGWFKGDVVIEESSGTSNSGDLTLTNGDLTVAGDMNVDNSTLVVDSVNHRVGIGTVNPEVRLEVAAASNQAGIYASSGTASGNPQQNGPETTIAAIYAHGGNATDSAVNFGVYGKAGTSSGASTTYGIYGYADDSTSSYAGYFKGPVKIDDNGGVPGTLNVKNTATFSNNVTVEGVTTLAGDLQNSGGLYVYDTSGRNCVPPTSKDNGTLYVCKYCDAQIEYTTLYVYLDNEDGNGNNDWIQTAENTKSIAPNNCGS</sequence>